<evidence type="ECO:0000313" key="7">
    <source>
        <dbReference type="Proteomes" id="UP000327191"/>
    </source>
</evidence>
<dbReference type="PANTHER" id="PTHR47892:SF1">
    <property type="entry name" value="UNIVERSAL STRESS PROTEIN E"/>
    <property type="match status" value="1"/>
</dbReference>
<dbReference type="SUPFAM" id="SSF52402">
    <property type="entry name" value="Adenine nucleotide alpha hydrolases-like"/>
    <property type="match status" value="2"/>
</dbReference>
<evidence type="ECO:0000313" key="6">
    <source>
        <dbReference type="EMBL" id="VVQ11260.1"/>
    </source>
</evidence>
<feature type="domain" description="UspA" evidence="5">
    <location>
        <begin position="19"/>
        <end position="141"/>
    </location>
</feature>
<dbReference type="RefSeq" id="WP_150673338.1">
    <property type="nucleotide sequence ID" value="NZ_CABVJE010000016.1"/>
</dbReference>
<comment type="function">
    <text evidence="4">Required for resistance to DNA-damaging agents.</text>
</comment>
<dbReference type="GO" id="GO:0005737">
    <property type="term" value="C:cytoplasm"/>
    <property type="evidence" value="ECO:0007669"/>
    <property type="project" value="UniProtKB-SubCell"/>
</dbReference>
<evidence type="ECO:0000256" key="3">
    <source>
        <dbReference type="ARBA" id="ARBA00022490"/>
    </source>
</evidence>
<dbReference type="Gene3D" id="3.40.50.12370">
    <property type="match status" value="1"/>
</dbReference>
<proteinExistence type="inferred from homology"/>
<evidence type="ECO:0000259" key="5">
    <source>
        <dbReference type="Pfam" id="PF00582"/>
    </source>
</evidence>
<evidence type="ECO:0000256" key="4">
    <source>
        <dbReference type="ARBA" id="ARBA00037131"/>
    </source>
</evidence>
<dbReference type="PANTHER" id="PTHR47892">
    <property type="entry name" value="UNIVERSAL STRESS PROTEIN E"/>
    <property type="match status" value="1"/>
</dbReference>
<feature type="domain" description="UspA" evidence="5">
    <location>
        <begin position="174"/>
        <end position="295"/>
    </location>
</feature>
<dbReference type="InterPro" id="IPR006016">
    <property type="entry name" value="UspA"/>
</dbReference>
<protein>
    <submittedName>
        <fullName evidence="6">Universal stress protein E</fullName>
    </submittedName>
</protein>
<gene>
    <name evidence="6" type="primary">uspE_2</name>
    <name evidence="6" type="ORF">PS938_03639</name>
</gene>
<dbReference type="Proteomes" id="UP000327191">
    <property type="component" value="Unassembled WGS sequence"/>
</dbReference>
<dbReference type="EMBL" id="CABVJE010000016">
    <property type="protein sequence ID" value="VVQ11260.1"/>
    <property type="molecule type" value="Genomic_DNA"/>
</dbReference>
<comment type="similarity">
    <text evidence="2">Belongs to the universal stress protein A family.</text>
</comment>
<organism evidence="6 7">
    <name type="scientific">Pseudomonas fluorescens</name>
    <dbReference type="NCBI Taxonomy" id="294"/>
    <lineage>
        <taxon>Bacteria</taxon>
        <taxon>Pseudomonadati</taxon>
        <taxon>Pseudomonadota</taxon>
        <taxon>Gammaproteobacteria</taxon>
        <taxon>Pseudomonadales</taxon>
        <taxon>Pseudomonadaceae</taxon>
        <taxon>Pseudomonas</taxon>
    </lineage>
</organism>
<sequence length="300" mass="33456">MSQYQRLFLIVGPAMRHTPALERAVALAKATGAVLHITVFIEDVDILGLMSGNEQFREICQQENRKWLQDEAQLIRGNGITVTTEVVLARDVLQEILQHVTDLQPDLVIKDVHYESAIKRVFVTPLDWHLVRDLPVAVHLVSEVRCPLPRVIVAAVDLSHPEHQITDINDRIILAAQQMAMQCNAELHLLHAFDPSQTHISDAGAGAVTMPGFSNDVRRSLHKSFITLADSYHIPSERQHFIEGSPTKAMSDFAAYSRTDVIVMGSTHRKGLHKLIGSTTEHVLYQVPCNVLAIKGQVDQ</sequence>
<evidence type="ECO:0000256" key="2">
    <source>
        <dbReference type="ARBA" id="ARBA00008791"/>
    </source>
</evidence>
<dbReference type="Pfam" id="PF00582">
    <property type="entry name" value="Usp"/>
    <property type="match status" value="2"/>
</dbReference>
<keyword evidence="3" id="KW-0963">Cytoplasm</keyword>
<dbReference type="OrthoDB" id="239260at2"/>
<comment type="subcellular location">
    <subcellularLocation>
        <location evidence="1">Cytoplasm</location>
    </subcellularLocation>
</comment>
<accession>A0A5E7UKP8</accession>
<name>A0A5E7UKP8_PSEFL</name>
<evidence type="ECO:0000256" key="1">
    <source>
        <dbReference type="ARBA" id="ARBA00004496"/>
    </source>
</evidence>
<dbReference type="AlphaFoldDB" id="A0A5E7UKP8"/>
<dbReference type="CDD" id="cd00293">
    <property type="entry name" value="USP-like"/>
    <property type="match status" value="1"/>
</dbReference>
<reference evidence="6 7" key="1">
    <citation type="submission" date="2019-09" db="EMBL/GenBank/DDBJ databases">
        <authorList>
            <person name="Chandra G."/>
            <person name="Truman W A."/>
        </authorList>
    </citation>
    <scope>NUCLEOTIDE SEQUENCE [LARGE SCALE GENOMIC DNA]</scope>
    <source>
        <strain evidence="6">PS938</strain>
    </source>
</reference>